<evidence type="ECO:0000256" key="1">
    <source>
        <dbReference type="ARBA" id="ARBA00023125"/>
    </source>
</evidence>
<evidence type="ECO:0000256" key="2">
    <source>
        <dbReference type="ARBA" id="ARBA00023172"/>
    </source>
</evidence>
<dbReference type="InterPro" id="IPR011010">
    <property type="entry name" value="DNA_brk_join_enz"/>
</dbReference>
<dbReference type="GO" id="GO:0006310">
    <property type="term" value="P:DNA recombination"/>
    <property type="evidence" value="ECO:0007669"/>
    <property type="project" value="UniProtKB-KW"/>
</dbReference>
<dbReference type="RefSeq" id="XP_030846296.1">
    <property type="nucleotide sequence ID" value="XM_030990436.1"/>
</dbReference>
<evidence type="ECO:0000259" key="3">
    <source>
        <dbReference type="Pfam" id="PF00589"/>
    </source>
</evidence>
<dbReference type="InterPro" id="IPR002104">
    <property type="entry name" value="Integrase_catalytic"/>
</dbReference>
<accession>A0A7M7T175</accession>
<dbReference type="KEGG" id="spu:115926071"/>
<evidence type="ECO:0000313" key="4">
    <source>
        <dbReference type="EnsemblMetazoa" id="XP_030846296"/>
    </source>
</evidence>
<proteinExistence type="predicted"/>
<evidence type="ECO:0000313" key="5">
    <source>
        <dbReference type="Proteomes" id="UP000007110"/>
    </source>
</evidence>
<dbReference type="GO" id="GO:0015074">
    <property type="term" value="P:DNA integration"/>
    <property type="evidence" value="ECO:0007669"/>
    <property type="project" value="InterPro"/>
</dbReference>
<name>A0A7M7T175_STRPU</name>
<dbReference type="InterPro" id="IPR013762">
    <property type="entry name" value="Integrase-like_cat_sf"/>
</dbReference>
<dbReference type="GeneID" id="115926071"/>
<dbReference type="Proteomes" id="UP000007110">
    <property type="component" value="Unassembled WGS sequence"/>
</dbReference>
<sequence>MKRAQVTSSKFIQLAEQMSSHIIKSRSENTNKKYFAAFNRWDLFISAEGGNSLPAESIHVALYVTHLIDKGHSSSVIEGAVYAIKWAHSLRGFRDPKDNCFVKNLLESAKRQCKKKVNKKDPVTSDQVKELCKKHVHTEDAILLRDLTLLILCFTGFLRYDEARSLKCNDVSIYDDYISLNIAKSKTDQYRQGKSVVISAGVTEACPVKMVKKYINVARISNLDSNHFFFKPAYRSKGVSALIRKDKPLSYTTARERVISLLKEVCGDANLGLHSLRAGGATMVANTSTKDRLWKIHGRWKTDKAKDGYVVDTLDNKLEVTKSLML</sequence>
<dbReference type="PANTHER" id="PTHR34605:SF6">
    <property type="entry name" value="TYR RECOMBINASE DOMAIN-CONTAINING PROTEIN"/>
    <property type="match status" value="1"/>
</dbReference>
<dbReference type="AlphaFoldDB" id="A0A7M7T175"/>
<organism evidence="4 5">
    <name type="scientific">Strongylocentrotus purpuratus</name>
    <name type="common">Purple sea urchin</name>
    <dbReference type="NCBI Taxonomy" id="7668"/>
    <lineage>
        <taxon>Eukaryota</taxon>
        <taxon>Metazoa</taxon>
        <taxon>Echinodermata</taxon>
        <taxon>Eleutherozoa</taxon>
        <taxon>Echinozoa</taxon>
        <taxon>Echinoidea</taxon>
        <taxon>Euechinoidea</taxon>
        <taxon>Echinacea</taxon>
        <taxon>Camarodonta</taxon>
        <taxon>Echinidea</taxon>
        <taxon>Strongylocentrotidae</taxon>
        <taxon>Strongylocentrotus</taxon>
    </lineage>
</organism>
<keyword evidence="5" id="KW-1185">Reference proteome</keyword>
<feature type="domain" description="Tyr recombinase" evidence="3">
    <location>
        <begin position="124"/>
        <end position="289"/>
    </location>
</feature>
<dbReference type="PANTHER" id="PTHR34605">
    <property type="entry name" value="PHAGE_INTEGRASE DOMAIN-CONTAINING PROTEIN"/>
    <property type="match status" value="1"/>
</dbReference>
<protein>
    <recommendedName>
        <fullName evidence="3">Tyr recombinase domain-containing protein</fullName>
    </recommendedName>
</protein>
<dbReference type="GO" id="GO:0003677">
    <property type="term" value="F:DNA binding"/>
    <property type="evidence" value="ECO:0007669"/>
    <property type="project" value="UniProtKB-KW"/>
</dbReference>
<dbReference type="EnsemblMetazoa" id="XM_030990436">
    <property type="protein sequence ID" value="XP_030846296"/>
    <property type="gene ID" value="LOC115926071"/>
</dbReference>
<reference evidence="5" key="1">
    <citation type="submission" date="2015-02" db="EMBL/GenBank/DDBJ databases">
        <title>Genome sequencing for Strongylocentrotus purpuratus.</title>
        <authorList>
            <person name="Murali S."/>
            <person name="Liu Y."/>
            <person name="Vee V."/>
            <person name="English A."/>
            <person name="Wang M."/>
            <person name="Skinner E."/>
            <person name="Han Y."/>
            <person name="Muzny D.M."/>
            <person name="Worley K.C."/>
            <person name="Gibbs R.A."/>
        </authorList>
    </citation>
    <scope>NUCLEOTIDE SEQUENCE</scope>
</reference>
<dbReference type="Gene3D" id="1.10.150.130">
    <property type="match status" value="1"/>
</dbReference>
<dbReference type="InterPro" id="IPR010998">
    <property type="entry name" value="Integrase_recombinase_N"/>
</dbReference>
<dbReference type="OrthoDB" id="6105221at2759"/>
<dbReference type="Pfam" id="PF00589">
    <property type="entry name" value="Phage_integrase"/>
    <property type="match status" value="1"/>
</dbReference>
<reference evidence="4" key="2">
    <citation type="submission" date="2021-01" db="UniProtKB">
        <authorList>
            <consortium name="EnsemblMetazoa"/>
        </authorList>
    </citation>
    <scope>IDENTIFICATION</scope>
</reference>
<dbReference type="Gene3D" id="1.10.443.10">
    <property type="entry name" value="Intergrase catalytic core"/>
    <property type="match status" value="1"/>
</dbReference>
<dbReference type="InterPro" id="IPR052925">
    <property type="entry name" value="Phage_Integrase-like_Recomb"/>
</dbReference>
<dbReference type="InParanoid" id="A0A7M7T175"/>
<keyword evidence="2" id="KW-0233">DNA recombination</keyword>
<keyword evidence="1" id="KW-0238">DNA-binding</keyword>
<dbReference type="SUPFAM" id="SSF56349">
    <property type="entry name" value="DNA breaking-rejoining enzymes"/>
    <property type="match status" value="1"/>
</dbReference>
<dbReference type="SUPFAM" id="SSF47823">
    <property type="entry name" value="lambda integrase-like, N-terminal domain"/>
    <property type="match status" value="1"/>
</dbReference>